<dbReference type="AlphaFoldDB" id="A0AA38FBD4"/>
<dbReference type="Pfam" id="PF01730">
    <property type="entry name" value="UreF"/>
    <property type="match status" value="1"/>
</dbReference>
<evidence type="ECO:0000313" key="5">
    <source>
        <dbReference type="Proteomes" id="UP000824469"/>
    </source>
</evidence>
<accession>A0AA38FBD4</accession>
<evidence type="ECO:0008006" key="6">
    <source>
        <dbReference type="Google" id="ProtNLM"/>
    </source>
</evidence>
<dbReference type="PANTHER" id="PTHR33620:SF1">
    <property type="entry name" value="UREASE ACCESSORY PROTEIN F"/>
    <property type="match status" value="1"/>
</dbReference>
<comment type="caution">
    <text evidence="4">The sequence shown here is derived from an EMBL/GenBank/DDBJ whole genome shotgun (WGS) entry which is preliminary data.</text>
</comment>
<dbReference type="InterPro" id="IPR038277">
    <property type="entry name" value="UreF_sf"/>
</dbReference>
<dbReference type="Proteomes" id="UP000824469">
    <property type="component" value="Unassembled WGS sequence"/>
</dbReference>
<reference evidence="4 5" key="1">
    <citation type="journal article" date="2021" name="Nat. Plants">
        <title>The Taxus genome provides insights into paclitaxel biosynthesis.</title>
        <authorList>
            <person name="Xiong X."/>
            <person name="Gou J."/>
            <person name="Liao Q."/>
            <person name="Li Y."/>
            <person name="Zhou Q."/>
            <person name="Bi G."/>
            <person name="Li C."/>
            <person name="Du R."/>
            <person name="Wang X."/>
            <person name="Sun T."/>
            <person name="Guo L."/>
            <person name="Liang H."/>
            <person name="Lu P."/>
            <person name="Wu Y."/>
            <person name="Zhang Z."/>
            <person name="Ro D.K."/>
            <person name="Shang Y."/>
            <person name="Huang S."/>
            <person name="Yan J."/>
        </authorList>
    </citation>
    <scope>NUCLEOTIDE SEQUENCE [LARGE SCALE GENOMIC DNA]</scope>
    <source>
        <strain evidence="4">Ta-2019</strain>
    </source>
</reference>
<dbReference type="OMA" id="WVGRHEK"/>
<keyword evidence="5" id="KW-1185">Reference proteome</keyword>
<name>A0AA38FBD4_TAXCH</name>
<dbReference type="PIRSF" id="PIRSF009467">
    <property type="entry name" value="Ureas_acces_UreF"/>
    <property type="match status" value="1"/>
</dbReference>
<sequence length="259" mass="28805">RVSATNTTYVDKNQCHHSDQLPVDMCDERPSMNHISSRWNLWQILDSILPTGGFAHSYGLEAAVQAQIVPDTESLESFAVNSVENSGSLLLPFVYKANKYPNIENWIELDQILHATLTNGVARKASIAQGSALLRVASTVFTEISDLKQMRTCARNMGTVHVHHASVFGIICGLLRFDSFTTQQAYLFVTLRDLLSASTRLNLVGPLEAASIQHRVSKVAEGILKRHMDRPIEEAYQTAPVLDTVQGCHDYLFSRLFCS</sequence>
<protein>
    <recommendedName>
        <fullName evidence="6">Urease accessory protein UreF</fullName>
    </recommendedName>
</protein>
<keyword evidence="1" id="KW-0996">Nickel insertion</keyword>
<dbReference type="GO" id="GO:0016151">
    <property type="term" value="F:nickel cation binding"/>
    <property type="evidence" value="ECO:0007669"/>
    <property type="project" value="InterPro"/>
</dbReference>
<keyword evidence="2" id="KW-0143">Chaperone</keyword>
<dbReference type="PANTHER" id="PTHR33620">
    <property type="entry name" value="UREASE ACCESSORY PROTEIN F"/>
    <property type="match status" value="1"/>
</dbReference>
<feature type="non-terminal residue" evidence="4">
    <location>
        <position position="1"/>
    </location>
</feature>
<evidence type="ECO:0000256" key="3">
    <source>
        <dbReference type="ARBA" id="ARBA00046339"/>
    </source>
</evidence>
<dbReference type="InterPro" id="IPR002639">
    <property type="entry name" value="UreF"/>
</dbReference>
<evidence type="ECO:0000256" key="1">
    <source>
        <dbReference type="ARBA" id="ARBA00022988"/>
    </source>
</evidence>
<gene>
    <name evidence="4" type="ORF">KI387_038995</name>
</gene>
<proteinExistence type="inferred from homology"/>
<dbReference type="EMBL" id="JAHRHJ020000011">
    <property type="protein sequence ID" value="KAH9295407.1"/>
    <property type="molecule type" value="Genomic_DNA"/>
</dbReference>
<organism evidence="4 5">
    <name type="scientific">Taxus chinensis</name>
    <name type="common">Chinese yew</name>
    <name type="synonym">Taxus wallichiana var. chinensis</name>
    <dbReference type="NCBI Taxonomy" id="29808"/>
    <lineage>
        <taxon>Eukaryota</taxon>
        <taxon>Viridiplantae</taxon>
        <taxon>Streptophyta</taxon>
        <taxon>Embryophyta</taxon>
        <taxon>Tracheophyta</taxon>
        <taxon>Spermatophyta</taxon>
        <taxon>Pinopsida</taxon>
        <taxon>Pinidae</taxon>
        <taxon>Conifers II</taxon>
        <taxon>Cupressales</taxon>
        <taxon>Taxaceae</taxon>
        <taxon>Taxus</taxon>
    </lineage>
</organism>
<dbReference type="Gene3D" id="1.10.4190.10">
    <property type="entry name" value="Urease accessory protein UreF"/>
    <property type="match status" value="1"/>
</dbReference>
<evidence type="ECO:0000256" key="2">
    <source>
        <dbReference type="ARBA" id="ARBA00023186"/>
    </source>
</evidence>
<comment type="similarity">
    <text evidence="3">Belongs to the UreF family.</text>
</comment>
<evidence type="ECO:0000313" key="4">
    <source>
        <dbReference type="EMBL" id="KAH9295407.1"/>
    </source>
</evidence>